<feature type="region of interest" description="Disordered" evidence="3">
    <location>
        <begin position="198"/>
        <end position="227"/>
    </location>
</feature>
<dbReference type="InterPro" id="IPR002048">
    <property type="entry name" value="EF_hand_dom"/>
</dbReference>
<keyword evidence="2" id="KW-0677">Repeat</keyword>
<dbReference type="PROSITE" id="PS50222">
    <property type="entry name" value="EF_HAND_2"/>
    <property type="match status" value="2"/>
</dbReference>
<dbReference type="PANTHER" id="PTHR10827:SF98">
    <property type="entry name" value="45 KDA CALCIUM-BINDING PROTEIN"/>
    <property type="match status" value="1"/>
</dbReference>
<feature type="region of interest" description="Disordered" evidence="3">
    <location>
        <begin position="263"/>
        <end position="301"/>
    </location>
</feature>
<dbReference type="EMBL" id="FNMZ01000007">
    <property type="protein sequence ID" value="SDX59781.1"/>
    <property type="molecule type" value="Genomic_DNA"/>
</dbReference>
<feature type="region of interest" description="Disordered" evidence="3">
    <location>
        <begin position="70"/>
        <end position="129"/>
    </location>
</feature>
<organism evidence="6 7">
    <name type="scientific">Albimonas donghaensis</name>
    <dbReference type="NCBI Taxonomy" id="356660"/>
    <lineage>
        <taxon>Bacteria</taxon>
        <taxon>Pseudomonadati</taxon>
        <taxon>Pseudomonadota</taxon>
        <taxon>Alphaproteobacteria</taxon>
        <taxon>Rhodobacterales</taxon>
        <taxon>Paracoccaceae</taxon>
        <taxon>Albimonas</taxon>
    </lineage>
</organism>
<dbReference type="GO" id="GO:0005509">
    <property type="term" value="F:calcium ion binding"/>
    <property type="evidence" value="ECO:0007669"/>
    <property type="project" value="InterPro"/>
</dbReference>
<proteinExistence type="predicted"/>
<name>A0A1H3D065_9RHOB</name>
<protein>
    <submittedName>
        <fullName evidence="6">EF hand</fullName>
    </submittedName>
</protein>
<dbReference type="Proteomes" id="UP000199118">
    <property type="component" value="Unassembled WGS sequence"/>
</dbReference>
<evidence type="ECO:0000256" key="2">
    <source>
        <dbReference type="ARBA" id="ARBA00022737"/>
    </source>
</evidence>
<dbReference type="InterPro" id="IPR018247">
    <property type="entry name" value="EF_Hand_1_Ca_BS"/>
</dbReference>
<dbReference type="RefSeq" id="WP_176954789.1">
    <property type="nucleotide sequence ID" value="NZ_FNMZ01000007.1"/>
</dbReference>
<feature type="chain" id="PRO_5011621699" evidence="4">
    <location>
        <begin position="30"/>
        <end position="301"/>
    </location>
</feature>
<dbReference type="STRING" id="356660.SAMN05444336_10754"/>
<evidence type="ECO:0000256" key="3">
    <source>
        <dbReference type="SAM" id="MobiDB-lite"/>
    </source>
</evidence>
<sequence length="301" mass="32298">MKTSERALARLLARTACGLALGVGLVATAVAPAAARQGGPDHAAMFERMDADGSGGVTLEEVRQNFMARFDEADADKDGSVSREEFDAAREKMREARAERGDHGGEHAGRKGDRDGHGKGPRAGRDGGADRSALMAARIMGRVDANQSGGLDPDEFAALGERMQERDPDRPAPEFGMLDGNGDGVIDEQELGQEIARHMADRRGGPRHDGDRPMRKGEARPGDRADRFFDRLDADEDGAVSRAEFAASPMLERMEKVVARLDADGDGAVSLDEAKAMRRHHGRPGHDGPPPAESESLDETR</sequence>
<feature type="region of interest" description="Disordered" evidence="3">
    <location>
        <begin position="163"/>
        <end position="185"/>
    </location>
</feature>
<reference evidence="6 7" key="1">
    <citation type="submission" date="2016-10" db="EMBL/GenBank/DDBJ databases">
        <authorList>
            <person name="de Groot N.N."/>
        </authorList>
    </citation>
    <scope>NUCLEOTIDE SEQUENCE [LARGE SCALE GENOMIC DNA]</scope>
    <source>
        <strain evidence="6 7">DSM 17890</strain>
    </source>
</reference>
<dbReference type="SUPFAM" id="SSF47473">
    <property type="entry name" value="EF-hand"/>
    <property type="match status" value="1"/>
</dbReference>
<evidence type="ECO:0000313" key="6">
    <source>
        <dbReference type="EMBL" id="SDX59781.1"/>
    </source>
</evidence>
<feature type="domain" description="EF-hand" evidence="5">
    <location>
        <begin position="249"/>
        <end position="284"/>
    </location>
</feature>
<dbReference type="Gene3D" id="1.10.238.10">
    <property type="entry name" value="EF-hand"/>
    <property type="match status" value="3"/>
</dbReference>
<accession>A0A1H3D065</accession>
<evidence type="ECO:0000259" key="5">
    <source>
        <dbReference type="PROSITE" id="PS50222"/>
    </source>
</evidence>
<keyword evidence="4" id="KW-0732">Signal</keyword>
<feature type="signal peptide" evidence="4">
    <location>
        <begin position="1"/>
        <end position="29"/>
    </location>
</feature>
<dbReference type="PANTHER" id="PTHR10827">
    <property type="entry name" value="RETICULOCALBIN"/>
    <property type="match status" value="1"/>
</dbReference>
<feature type="domain" description="EF-hand" evidence="5">
    <location>
        <begin position="61"/>
        <end position="96"/>
    </location>
</feature>
<dbReference type="PROSITE" id="PS00018">
    <property type="entry name" value="EF_HAND_1"/>
    <property type="match status" value="2"/>
</dbReference>
<feature type="compositionally biased region" description="Basic and acidic residues" evidence="3">
    <location>
        <begin position="163"/>
        <end position="172"/>
    </location>
</feature>
<evidence type="ECO:0000256" key="4">
    <source>
        <dbReference type="SAM" id="SignalP"/>
    </source>
</evidence>
<dbReference type="InterPro" id="IPR011992">
    <property type="entry name" value="EF-hand-dom_pair"/>
</dbReference>
<evidence type="ECO:0000256" key="1">
    <source>
        <dbReference type="ARBA" id="ARBA00022723"/>
    </source>
</evidence>
<dbReference type="AlphaFoldDB" id="A0A1H3D065"/>
<keyword evidence="1" id="KW-0479">Metal-binding</keyword>
<gene>
    <name evidence="6" type="ORF">SAMN05444336_10754</name>
</gene>
<keyword evidence="7" id="KW-1185">Reference proteome</keyword>
<dbReference type="SMART" id="SM00054">
    <property type="entry name" value="EFh"/>
    <property type="match status" value="6"/>
</dbReference>
<dbReference type="Pfam" id="PF13202">
    <property type="entry name" value="EF-hand_5"/>
    <property type="match status" value="6"/>
</dbReference>
<evidence type="ECO:0000313" key="7">
    <source>
        <dbReference type="Proteomes" id="UP000199118"/>
    </source>
</evidence>